<feature type="region of interest" description="Disordered" evidence="1">
    <location>
        <begin position="122"/>
        <end position="202"/>
    </location>
</feature>
<evidence type="ECO:0000313" key="3">
    <source>
        <dbReference type="Proteomes" id="UP000275385"/>
    </source>
</evidence>
<protein>
    <submittedName>
        <fullName evidence="2">Uncharacterized protein</fullName>
    </submittedName>
</protein>
<dbReference type="EMBL" id="QVQW01000029">
    <property type="protein sequence ID" value="RKU44548.1"/>
    <property type="molecule type" value="Genomic_DNA"/>
</dbReference>
<name>A0A420Y9H3_9PEZI</name>
<dbReference type="AlphaFoldDB" id="A0A420Y9H3"/>
<feature type="compositionally biased region" description="Low complexity" evidence="1">
    <location>
        <begin position="174"/>
        <end position="187"/>
    </location>
</feature>
<keyword evidence="3" id="KW-1185">Reference proteome</keyword>
<evidence type="ECO:0000256" key="1">
    <source>
        <dbReference type="SAM" id="MobiDB-lite"/>
    </source>
</evidence>
<dbReference type="Proteomes" id="UP000275385">
    <property type="component" value="Unassembled WGS sequence"/>
</dbReference>
<accession>A0A420Y9H3</accession>
<gene>
    <name evidence="2" type="ORF">DL546_001393</name>
</gene>
<comment type="caution">
    <text evidence="2">The sequence shown here is derived from an EMBL/GenBank/DDBJ whole genome shotgun (WGS) entry which is preliminary data.</text>
</comment>
<organism evidence="2 3">
    <name type="scientific">Coniochaeta pulveracea</name>
    <dbReference type="NCBI Taxonomy" id="177199"/>
    <lineage>
        <taxon>Eukaryota</taxon>
        <taxon>Fungi</taxon>
        <taxon>Dikarya</taxon>
        <taxon>Ascomycota</taxon>
        <taxon>Pezizomycotina</taxon>
        <taxon>Sordariomycetes</taxon>
        <taxon>Sordariomycetidae</taxon>
        <taxon>Coniochaetales</taxon>
        <taxon>Coniochaetaceae</taxon>
        <taxon>Coniochaeta</taxon>
    </lineage>
</organism>
<reference evidence="2 3" key="1">
    <citation type="submission" date="2018-08" db="EMBL/GenBank/DDBJ databases">
        <title>Draft genome of the lignicolous fungus Coniochaeta pulveracea.</title>
        <authorList>
            <person name="Borstlap C.J."/>
            <person name="De Witt R.N."/>
            <person name="Botha A."/>
            <person name="Volschenk H."/>
        </authorList>
    </citation>
    <scope>NUCLEOTIDE SEQUENCE [LARGE SCALE GENOMIC DNA]</scope>
    <source>
        <strain evidence="2 3">CAB683</strain>
    </source>
</reference>
<evidence type="ECO:0000313" key="2">
    <source>
        <dbReference type="EMBL" id="RKU44548.1"/>
    </source>
</evidence>
<feature type="compositionally biased region" description="Basic and acidic residues" evidence="1">
    <location>
        <begin position="145"/>
        <end position="173"/>
    </location>
</feature>
<proteinExistence type="predicted"/>
<sequence length="202" mass="22316">MTLLVRAPRKPDVVTSSTLGEEIRSVDDLTKPFQADVERITRETRQNEKALKLVTIEVAVDQTKTPDSKFREVNEQFEALNAFKAGQEDESIGINASILVLQRKRDLPAVLNRLHAVEDTLSAAKNNTPQSKRKAGDAGLNDNNESQRAEGARMRKAREETRIPALEKRDLKGKGAAAFQGNAKAAGSSKQIDSTFELDLDF</sequence>